<dbReference type="AlphaFoldDB" id="A0A5R9GXG0"/>
<evidence type="ECO:0000313" key="3">
    <source>
        <dbReference type="Proteomes" id="UP000308001"/>
    </source>
</evidence>
<reference evidence="2 3" key="1">
    <citation type="submission" date="2019-05" db="EMBL/GenBank/DDBJ databases">
        <title>Arcobacter cibarius and Arcobacter thereius providing challenges in identification an antibiotic susceptibility and Quinolone resistance.</title>
        <authorList>
            <person name="Busch A."/>
            <person name="Hanel I."/>
            <person name="Hotzel H."/>
            <person name="Tomaso H."/>
        </authorList>
    </citation>
    <scope>NUCLEOTIDE SEQUENCE [LARGE SCALE GENOMIC DNA]</scope>
    <source>
        <strain evidence="2 3">17CS1191_2</strain>
    </source>
</reference>
<dbReference type="SUPFAM" id="SSF46955">
    <property type="entry name" value="Putative DNA-binding domain"/>
    <property type="match status" value="1"/>
</dbReference>
<dbReference type="Pfam" id="PF12728">
    <property type="entry name" value="HTH_17"/>
    <property type="match status" value="1"/>
</dbReference>
<dbReference type="InterPro" id="IPR041657">
    <property type="entry name" value="HTH_17"/>
</dbReference>
<dbReference type="Gene3D" id="1.10.1660.10">
    <property type="match status" value="1"/>
</dbReference>
<evidence type="ECO:0000313" key="2">
    <source>
        <dbReference type="EMBL" id="TLS71401.1"/>
    </source>
</evidence>
<gene>
    <name evidence="2" type="ORF">FE246_07255</name>
</gene>
<dbReference type="EMBL" id="VBUF01000004">
    <property type="protein sequence ID" value="TLS71401.1"/>
    <property type="molecule type" value="Genomic_DNA"/>
</dbReference>
<comment type="caution">
    <text evidence="2">The sequence shown here is derived from an EMBL/GenBank/DDBJ whole genome shotgun (WGS) entry which is preliminary data.</text>
</comment>
<organism evidence="2 3">
    <name type="scientific">Aliarcobacter thereius</name>
    <dbReference type="NCBI Taxonomy" id="544718"/>
    <lineage>
        <taxon>Bacteria</taxon>
        <taxon>Pseudomonadati</taxon>
        <taxon>Campylobacterota</taxon>
        <taxon>Epsilonproteobacteria</taxon>
        <taxon>Campylobacterales</taxon>
        <taxon>Arcobacteraceae</taxon>
        <taxon>Aliarcobacter</taxon>
    </lineage>
</organism>
<dbReference type="Proteomes" id="UP000308001">
    <property type="component" value="Unassembled WGS sequence"/>
</dbReference>
<dbReference type="InterPro" id="IPR009061">
    <property type="entry name" value="DNA-bd_dom_put_sf"/>
</dbReference>
<sequence>MTQDLIEKYLEDINALGFEKTLTLDSHDVAKILKVQTRTIVNWAKDNIGPKCKKIGKSYIFTKRDIAEFLAQN</sequence>
<protein>
    <submittedName>
        <fullName evidence="2">Helix-turn-helix domain-containing protein</fullName>
    </submittedName>
</protein>
<dbReference type="RefSeq" id="WP_138142977.1">
    <property type="nucleotide sequence ID" value="NZ_VBUF01000004.1"/>
</dbReference>
<proteinExistence type="predicted"/>
<accession>A0A5R9GXG0</accession>
<name>A0A5R9GXG0_9BACT</name>
<evidence type="ECO:0000259" key="1">
    <source>
        <dbReference type="Pfam" id="PF12728"/>
    </source>
</evidence>
<feature type="domain" description="Helix-turn-helix" evidence="1">
    <location>
        <begin position="24"/>
        <end position="73"/>
    </location>
</feature>